<keyword evidence="6" id="KW-0333">Golgi apparatus</keyword>
<dbReference type="Bgee" id="ENSLOCG00000000521">
    <property type="expression patterns" value="Expressed in muscle tissue and 6 other cell types or tissues"/>
</dbReference>
<dbReference type="Ensembl" id="ENSLOCT00000000573.1">
    <property type="protein sequence ID" value="ENSLOCP00000000572.1"/>
    <property type="gene ID" value="ENSLOCG00000000521.1"/>
</dbReference>
<dbReference type="HOGENOM" id="CLU_1874769_0_0_1"/>
<dbReference type="STRING" id="7918.ENSLOCP00000000572"/>
<dbReference type="InterPro" id="IPR000731">
    <property type="entry name" value="SSD"/>
</dbReference>
<feature type="transmembrane region" description="Helical" evidence="8">
    <location>
        <begin position="20"/>
        <end position="44"/>
    </location>
</feature>
<evidence type="ECO:0000259" key="9">
    <source>
        <dbReference type="PROSITE" id="PS50156"/>
    </source>
</evidence>
<evidence type="ECO:0000256" key="7">
    <source>
        <dbReference type="ARBA" id="ARBA00023136"/>
    </source>
</evidence>
<name>W5LWR5_LEPOC</name>
<dbReference type="PANTHER" id="PTHR46378">
    <property type="entry name" value="STEROL REGULATORY ELEMENT-BINDING PROTEIN CLEAVAGE-ACTIVATING PROTEIN"/>
    <property type="match status" value="1"/>
</dbReference>
<sequence>MLQHHHCLDCTMHFLEIFPYLVVVIGLENVLVLTKSVVSTPVDLEVRLRIAQGLSNESWSIMKNMATELGIILIGYFTLVPAIQEFCLFAVVGLVSDFFLQMFFFTTVLSIDIRRMEVRGYPIPQLLHISTQYWLY</sequence>
<dbReference type="GeneTree" id="ENSGT00940000158130"/>
<dbReference type="GO" id="GO:0000139">
    <property type="term" value="C:Golgi membrane"/>
    <property type="evidence" value="ECO:0007669"/>
    <property type="project" value="UniProtKB-SubCell"/>
</dbReference>
<keyword evidence="4" id="KW-0677">Repeat</keyword>
<keyword evidence="8" id="KW-1133">Transmembrane helix</keyword>
<organism evidence="10 11">
    <name type="scientific">Lepisosteus oculatus</name>
    <name type="common">Spotted gar</name>
    <dbReference type="NCBI Taxonomy" id="7918"/>
    <lineage>
        <taxon>Eukaryota</taxon>
        <taxon>Metazoa</taxon>
        <taxon>Chordata</taxon>
        <taxon>Craniata</taxon>
        <taxon>Vertebrata</taxon>
        <taxon>Euteleostomi</taxon>
        <taxon>Actinopterygii</taxon>
        <taxon>Neopterygii</taxon>
        <taxon>Holostei</taxon>
        <taxon>Semionotiformes</taxon>
        <taxon>Lepisosteidae</taxon>
        <taxon>Lepisosteus</taxon>
    </lineage>
</organism>
<dbReference type="GO" id="GO:0005789">
    <property type="term" value="C:endoplasmic reticulum membrane"/>
    <property type="evidence" value="ECO:0007669"/>
    <property type="project" value="InterPro"/>
</dbReference>
<dbReference type="GO" id="GO:0032933">
    <property type="term" value="P:SREBP signaling pathway"/>
    <property type="evidence" value="ECO:0007669"/>
    <property type="project" value="InterPro"/>
</dbReference>
<evidence type="ECO:0000256" key="5">
    <source>
        <dbReference type="ARBA" id="ARBA00022824"/>
    </source>
</evidence>
<keyword evidence="3" id="KW-0853">WD repeat</keyword>
<reference evidence="10" key="3">
    <citation type="submission" date="2025-09" db="UniProtKB">
        <authorList>
            <consortium name="Ensembl"/>
        </authorList>
    </citation>
    <scope>IDENTIFICATION</scope>
</reference>
<dbReference type="InParanoid" id="W5LWR5"/>
<dbReference type="Proteomes" id="UP000018468">
    <property type="component" value="Unassembled WGS sequence"/>
</dbReference>
<proteinExistence type="predicted"/>
<evidence type="ECO:0000256" key="3">
    <source>
        <dbReference type="ARBA" id="ARBA00022574"/>
    </source>
</evidence>
<dbReference type="PROSITE" id="PS50156">
    <property type="entry name" value="SSD"/>
    <property type="match status" value="1"/>
</dbReference>
<feature type="domain" description="SSD" evidence="9">
    <location>
        <begin position="16"/>
        <end position="111"/>
    </location>
</feature>
<dbReference type="OMA" id="HISTQYW"/>
<comment type="subcellular location">
    <subcellularLocation>
        <location evidence="1">Endoplasmic reticulum</location>
    </subcellularLocation>
    <subcellularLocation>
        <location evidence="2">Golgi apparatus membrane</location>
    </subcellularLocation>
</comment>
<evidence type="ECO:0000313" key="10">
    <source>
        <dbReference type="Ensembl" id="ENSLOCP00000000572.1"/>
    </source>
</evidence>
<dbReference type="PANTHER" id="PTHR46378:SF1">
    <property type="entry name" value="STEROL REGULATORY ELEMENT-BINDING PROTEIN CLEAVAGE-ACTIVATING PROTEIN"/>
    <property type="match status" value="1"/>
</dbReference>
<keyword evidence="8" id="KW-0812">Transmembrane</keyword>
<evidence type="ECO:0000313" key="11">
    <source>
        <dbReference type="Proteomes" id="UP000018468"/>
    </source>
</evidence>
<keyword evidence="11" id="KW-1185">Reference proteome</keyword>
<reference evidence="11" key="1">
    <citation type="submission" date="2011-12" db="EMBL/GenBank/DDBJ databases">
        <title>The Draft Genome of Lepisosteus oculatus.</title>
        <authorList>
            <consortium name="The Broad Institute Genome Assembly &amp; Analysis Group"/>
            <consortium name="Computational R&amp;D Group"/>
            <consortium name="and Sequencing Platform"/>
            <person name="Di Palma F."/>
            <person name="Alfoldi J."/>
            <person name="Johnson J."/>
            <person name="Berlin A."/>
            <person name="Gnerre S."/>
            <person name="Jaffe D."/>
            <person name="MacCallum I."/>
            <person name="Young S."/>
            <person name="Walker B.J."/>
            <person name="Lander E.S."/>
            <person name="Lindblad-Toh K."/>
        </authorList>
    </citation>
    <scope>NUCLEOTIDE SEQUENCE [LARGE SCALE GENOMIC DNA]</scope>
</reference>
<dbReference type="Pfam" id="PF12349">
    <property type="entry name" value="Sterol-sensing"/>
    <property type="match status" value="1"/>
</dbReference>
<evidence type="ECO:0000256" key="8">
    <source>
        <dbReference type="SAM" id="Phobius"/>
    </source>
</evidence>
<evidence type="ECO:0000256" key="2">
    <source>
        <dbReference type="ARBA" id="ARBA00004394"/>
    </source>
</evidence>
<evidence type="ECO:0000256" key="4">
    <source>
        <dbReference type="ARBA" id="ARBA00022737"/>
    </source>
</evidence>
<dbReference type="AlphaFoldDB" id="W5LWR5"/>
<protein>
    <recommendedName>
        <fullName evidence="9">SSD domain-containing protein</fullName>
    </recommendedName>
</protein>
<dbReference type="InterPro" id="IPR053958">
    <property type="entry name" value="HMGCR/SNAP/NPC1-like_SSD"/>
</dbReference>
<keyword evidence="5" id="KW-0256">Endoplasmic reticulum</keyword>
<feature type="transmembrane region" description="Helical" evidence="8">
    <location>
        <begin position="65"/>
        <end position="83"/>
    </location>
</feature>
<dbReference type="GO" id="GO:0032934">
    <property type="term" value="F:sterol binding"/>
    <property type="evidence" value="ECO:0007669"/>
    <property type="project" value="InterPro"/>
</dbReference>
<evidence type="ECO:0000256" key="6">
    <source>
        <dbReference type="ARBA" id="ARBA00023034"/>
    </source>
</evidence>
<accession>W5LWR5</accession>
<dbReference type="eggNOG" id="KOG1933">
    <property type="taxonomic scope" value="Eukaryota"/>
</dbReference>
<reference evidence="10" key="2">
    <citation type="submission" date="2025-08" db="UniProtKB">
        <authorList>
            <consortium name="Ensembl"/>
        </authorList>
    </citation>
    <scope>IDENTIFICATION</scope>
</reference>
<keyword evidence="7 8" id="KW-0472">Membrane</keyword>
<dbReference type="InterPro" id="IPR030225">
    <property type="entry name" value="SCAP"/>
</dbReference>
<evidence type="ECO:0000256" key="1">
    <source>
        <dbReference type="ARBA" id="ARBA00004240"/>
    </source>
</evidence>